<organism evidence="2 3">
    <name type="scientific">Eutypa lata (strain UCR-EL1)</name>
    <name type="common">Grapevine dieback disease fungus</name>
    <name type="synonym">Eutypa armeniacae</name>
    <dbReference type="NCBI Taxonomy" id="1287681"/>
    <lineage>
        <taxon>Eukaryota</taxon>
        <taxon>Fungi</taxon>
        <taxon>Dikarya</taxon>
        <taxon>Ascomycota</taxon>
        <taxon>Pezizomycotina</taxon>
        <taxon>Sordariomycetes</taxon>
        <taxon>Xylariomycetidae</taxon>
        <taxon>Xylariales</taxon>
        <taxon>Diatrypaceae</taxon>
        <taxon>Eutypa</taxon>
    </lineage>
</organism>
<dbReference type="HOGENOM" id="CLU_010194_44_4_1"/>
<evidence type="ECO:0000256" key="1">
    <source>
        <dbReference type="ARBA" id="ARBA00023002"/>
    </source>
</evidence>
<dbReference type="OMA" id="NAFTPGY"/>
<name>M7T2R9_EUTLA</name>
<evidence type="ECO:0000313" key="3">
    <source>
        <dbReference type="Proteomes" id="UP000012174"/>
    </source>
</evidence>
<dbReference type="eggNOG" id="KOG1208">
    <property type="taxonomic scope" value="Eukaryota"/>
</dbReference>
<dbReference type="PANTHER" id="PTHR43157">
    <property type="entry name" value="PHOSPHATIDYLINOSITOL-GLYCAN BIOSYNTHESIS CLASS F PROTEIN-RELATED"/>
    <property type="match status" value="1"/>
</dbReference>
<dbReference type="Proteomes" id="UP000012174">
    <property type="component" value="Unassembled WGS sequence"/>
</dbReference>
<sequence length="338" mass="36853">MADVPHTRNPLRSLIEQLTAQEYPTADHTGKTVIVTGGSSGLGLEAARHFVRLNAKTVILGCRDVAKGAAAKQDIEASAGREGVVQVWEVDLCSFDSVRSFCQRAAGQLENLDVVVENAGVYDKEYHVAEGYERQITVNVLSTFLMAVMLLPLLKRSATTTTTEAASAAAAPSHLVIVASNAHLYPSFPERHADSVFEALRGSENMGLRYATSKLLVVLAARELSRQVESGDGEKVVVNFLDTGLCRTSLFRGETFPMSWILGSVMWLIGRTSEMGSRILLWAASAGPETHGRYVEDCRVGFESAFVRSEEGRLAQEKVWRELVEILEGIEPGVTKQL</sequence>
<dbReference type="Gene3D" id="3.40.50.720">
    <property type="entry name" value="NAD(P)-binding Rossmann-like Domain"/>
    <property type="match status" value="1"/>
</dbReference>
<dbReference type="InterPro" id="IPR002347">
    <property type="entry name" value="SDR_fam"/>
</dbReference>
<dbReference type="Pfam" id="PF00106">
    <property type="entry name" value="adh_short"/>
    <property type="match status" value="1"/>
</dbReference>
<proteinExistence type="predicted"/>
<dbReference type="PRINTS" id="PR00081">
    <property type="entry name" value="GDHRDH"/>
</dbReference>
<protein>
    <submittedName>
        <fullName evidence="2">Putative short-chain dehydrogenase reductase protein</fullName>
    </submittedName>
</protein>
<dbReference type="AlphaFoldDB" id="M7T2R9"/>
<dbReference type="EMBL" id="KB705701">
    <property type="protein sequence ID" value="EMR71118.1"/>
    <property type="molecule type" value="Genomic_DNA"/>
</dbReference>
<dbReference type="KEGG" id="ela:UCREL1_1842"/>
<accession>M7T2R9</accession>
<keyword evidence="3" id="KW-1185">Reference proteome</keyword>
<dbReference type="SUPFAM" id="SSF51735">
    <property type="entry name" value="NAD(P)-binding Rossmann-fold domains"/>
    <property type="match status" value="1"/>
</dbReference>
<keyword evidence="1" id="KW-0560">Oxidoreductase</keyword>
<dbReference type="GO" id="GO:0016491">
    <property type="term" value="F:oxidoreductase activity"/>
    <property type="evidence" value="ECO:0007669"/>
    <property type="project" value="UniProtKB-KW"/>
</dbReference>
<dbReference type="InterPro" id="IPR036291">
    <property type="entry name" value="NAD(P)-bd_dom_sf"/>
</dbReference>
<dbReference type="OrthoDB" id="542013at2759"/>
<evidence type="ECO:0000313" key="2">
    <source>
        <dbReference type="EMBL" id="EMR71118.1"/>
    </source>
</evidence>
<dbReference type="STRING" id="1287681.M7T2R9"/>
<dbReference type="PANTHER" id="PTHR43157:SF31">
    <property type="entry name" value="PHOSPHATIDYLINOSITOL-GLYCAN BIOSYNTHESIS CLASS F PROTEIN"/>
    <property type="match status" value="1"/>
</dbReference>
<gene>
    <name evidence="2" type="ORF">UCREL1_1842</name>
</gene>
<reference evidence="3" key="1">
    <citation type="journal article" date="2013" name="Genome Announc.">
        <title>Draft genome sequence of the grapevine dieback fungus Eutypa lata UCR-EL1.</title>
        <authorList>
            <person name="Blanco-Ulate B."/>
            <person name="Rolshausen P.E."/>
            <person name="Cantu D."/>
        </authorList>
    </citation>
    <scope>NUCLEOTIDE SEQUENCE [LARGE SCALE GENOMIC DNA]</scope>
    <source>
        <strain evidence="3">UCR-EL1</strain>
    </source>
</reference>